<name>A0A6S6THI7_9BACT</name>
<accession>A0A6S6THI7</accession>
<gene>
    <name evidence="2" type="ORF">HELGO_WM6298</name>
</gene>
<evidence type="ECO:0008006" key="3">
    <source>
        <dbReference type="Google" id="ProtNLM"/>
    </source>
</evidence>
<dbReference type="EMBL" id="CACVAP010000074">
    <property type="protein sequence ID" value="CAA6814485.1"/>
    <property type="molecule type" value="Genomic_DNA"/>
</dbReference>
<sequence>MFKTNYLLLSLVMAMTTVIAEDNTKKPQAPKPQASKLDDGKLHGYARLHHIFDGEANGFDKNTGSTMGLGLKYGQTFNKHLAIGGEFYGVRDTGFTNENKTVALGQFLGESKTDLEIGHVSGVHFTLKALPKKTKVSWARSQFKSPLTKIQITHVPNMYEYLRVDTGVLSGNLSLSYITDMAYGSRSAADFGLIGEGTGTAGMAVSPFSESPVSLKRGEYNTISETIGGKVKSSGIAVLGYEKKIGALNINLWDFKVDNILNNLYAEADYKFGLGKGKALILSGQYLNQDMDSTVLNAANGNTYGGAFYGAQAKLKYNKLVLIAAYNKKDDEGGLYNAWGANPGYTSSIFSRNEYRDNVSAYKGTAVYNFAKNLKVMVSHANYGQSDMVTSGKLKNGTAYKLASASDAKETDIAIMYKPRKNIMLKLFNANRTSEFDGAVGAGKTFEKTQNHTRLIANYSF</sequence>
<keyword evidence="1" id="KW-0732">Signal</keyword>
<feature type="signal peptide" evidence="1">
    <location>
        <begin position="1"/>
        <end position="20"/>
    </location>
</feature>
<dbReference type="Gene3D" id="2.40.160.10">
    <property type="entry name" value="Porin"/>
    <property type="match status" value="1"/>
</dbReference>
<organism evidence="2">
    <name type="scientific">uncultured Sulfurovum sp</name>
    <dbReference type="NCBI Taxonomy" id="269237"/>
    <lineage>
        <taxon>Bacteria</taxon>
        <taxon>Pseudomonadati</taxon>
        <taxon>Campylobacterota</taxon>
        <taxon>Epsilonproteobacteria</taxon>
        <taxon>Campylobacterales</taxon>
        <taxon>Sulfurovaceae</taxon>
        <taxon>Sulfurovum</taxon>
        <taxon>environmental samples</taxon>
    </lineage>
</organism>
<dbReference type="InterPro" id="IPR023614">
    <property type="entry name" value="Porin_dom_sf"/>
</dbReference>
<feature type="chain" id="PRO_5027918137" description="Outer membrane porin, OprD family" evidence="1">
    <location>
        <begin position="21"/>
        <end position="461"/>
    </location>
</feature>
<proteinExistence type="predicted"/>
<evidence type="ECO:0000313" key="2">
    <source>
        <dbReference type="EMBL" id="CAA6814485.1"/>
    </source>
</evidence>
<protein>
    <recommendedName>
        <fullName evidence="3">Outer membrane porin, OprD family</fullName>
    </recommendedName>
</protein>
<dbReference type="AlphaFoldDB" id="A0A6S6THI7"/>
<reference evidence="2" key="1">
    <citation type="submission" date="2020-01" db="EMBL/GenBank/DDBJ databases">
        <authorList>
            <person name="Meier V. D."/>
            <person name="Meier V D."/>
        </authorList>
    </citation>
    <scope>NUCLEOTIDE SEQUENCE</scope>
    <source>
        <strain evidence="2">HLG_WM_MAG_06</strain>
    </source>
</reference>
<evidence type="ECO:0000256" key="1">
    <source>
        <dbReference type="SAM" id="SignalP"/>
    </source>
</evidence>